<dbReference type="EMBL" id="OU503048">
    <property type="protein sequence ID" value="CAI9774440.1"/>
    <property type="molecule type" value="Genomic_DNA"/>
</dbReference>
<name>A0AAD1ZRQ9_9LAMI</name>
<keyword evidence="1" id="KW-0677">Repeat</keyword>
<sequence length="167" mass="18864">MPERDGFAWSTMIEAHEGVGDLASEKSLFDEITEKNIAAWNTMIHGYVRVSDVNSAEKLFFMMLEKDLISWTMIHCYAKSKQFSNALDLFYELKNEVRPDEVTMSTVISARAHLAALNQREEVPIYAMQSGQNLHVYIRMEKNIKPNGVTFASNLSACTHAGLVEEG</sequence>
<evidence type="ECO:0000256" key="1">
    <source>
        <dbReference type="ARBA" id="ARBA00022737"/>
    </source>
</evidence>
<protein>
    <recommendedName>
        <fullName evidence="5">Pentatricopeptide repeat-containing protein</fullName>
    </recommendedName>
</protein>
<evidence type="ECO:0008006" key="5">
    <source>
        <dbReference type="Google" id="ProtNLM"/>
    </source>
</evidence>
<dbReference type="PANTHER" id="PTHR47926:SF376">
    <property type="entry name" value="TETRATRICOPEPTIDE-LIKE HELICAL DOMAIN SUPERFAMILY"/>
    <property type="match status" value="1"/>
</dbReference>
<dbReference type="GO" id="GO:0009451">
    <property type="term" value="P:RNA modification"/>
    <property type="evidence" value="ECO:0007669"/>
    <property type="project" value="InterPro"/>
</dbReference>
<dbReference type="InterPro" id="IPR002885">
    <property type="entry name" value="PPR_rpt"/>
</dbReference>
<dbReference type="NCBIfam" id="TIGR00756">
    <property type="entry name" value="PPR"/>
    <property type="match status" value="2"/>
</dbReference>
<dbReference type="InterPro" id="IPR011990">
    <property type="entry name" value="TPR-like_helical_dom_sf"/>
</dbReference>
<evidence type="ECO:0000256" key="2">
    <source>
        <dbReference type="PROSITE-ProRule" id="PRU00708"/>
    </source>
</evidence>
<dbReference type="InterPro" id="IPR046960">
    <property type="entry name" value="PPR_At4g14850-like_plant"/>
</dbReference>
<proteinExistence type="predicted"/>
<evidence type="ECO:0000313" key="4">
    <source>
        <dbReference type="Proteomes" id="UP000834106"/>
    </source>
</evidence>
<evidence type="ECO:0000313" key="3">
    <source>
        <dbReference type="EMBL" id="CAI9774440.1"/>
    </source>
</evidence>
<dbReference type="Proteomes" id="UP000834106">
    <property type="component" value="Chromosome 13"/>
</dbReference>
<feature type="repeat" description="PPR" evidence="2">
    <location>
        <begin position="36"/>
        <end position="70"/>
    </location>
</feature>
<gene>
    <name evidence="3" type="ORF">FPE_LOCUS21870</name>
</gene>
<dbReference type="AlphaFoldDB" id="A0AAD1ZRQ9"/>
<accession>A0AAD1ZRQ9</accession>
<reference evidence="3" key="1">
    <citation type="submission" date="2023-05" db="EMBL/GenBank/DDBJ databases">
        <authorList>
            <person name="Huff M."/>
        </authorList>
    </citation>
    <scope>NUCLEOTIDE SEQUENCE</scope>
</reference>
<dbReference type="GO" id="GO:0003723">
    <property type="term" value="F:RNA binding"/>
    <property type="evidence" value="ECO:0007669"/>
    <property type="project" value="InterPro"/>
</dbReference>
<dbReference type="Pfam" id="PF01535">
    <property type="entry name" value="PPR"/>
    <property type="match status" value="3"/>
</dbReference>
<keyword evidence="4" id="KW-1185">Reference proteome</keyword>
<dbReference type="Gene3D" id="1.25.40.10">
    <property type="entry name" value="Tetratricopeptide repeat domain"/>
    <property type="match status" value="2"/>
</dbReference>
<organism evidence="3 4">
    <name type="scientific">Fraxinus pennsylvanica</name>
    <dbReference type="NCBI Taxonomy" id="56036"/>
    <lineage>
        <taxon>Eukaryota</taxon>
        <taxon>Viridiplantae</taxon>
        <taxon>Streptophyta</taxon>
        <taxon>Embryophyta</taxon>
        <taxon>Tracheophyta</taxon>
        <taxon>Spermatophyta</taxon>
        <taxon>Magnoliopsida</taxon>
        <taxon>eudicotyledons</taxon>
        <taxon>Gunneridae</taxon>
        <taxon>Pentapetalae</taxon>
        <taxon>asterids</taxon>
        <taxon>lamiids</taxon>
        <taxon>Lamiales</taxon>
        <taxon>Oleaceae</taxon>
        <taxon>Oleeae</taxon>
        <taxon>Fraxinus</taxon>
    </lineage>
</organism>
<dbReference type="PANTHER" id="PTHR47926">
    <property type="entry name" value="PENTATRICOPEPTIDE REPEAT-CONTAINING PROTEIN"/>
    <property type="match status" value="1"/>
</dbReference>
<dbReference type="PROSITE" id="PS51375">
    <property type="entry name" value="PPR"/>
    <property type="match status" value="1"/>
</dbReference>